<dbReference type="PANTHER" id="PTHR21437">
    <property type="entry name" value="WIDE AWAKE"/>
    <property type="match status" value="1"/>
</dbReference>
<dbReference type="Proteomes" id="UP001176940">
    <property type="component" value="Unassembled WGS sequence"/>
</dbReference>
<sequence length="90" mass="10102">MNNEQDSESSQNLLLQELRTAVKDLMSQVNIPLQEAKDFRLYSQEVLEFGGQVSLLLLLPPSDDVCTAPGQNNPYTPYSGFLTLPLQIFE</sequence>
<evidence type="ECO:0000313" key="1">
    <source>
        <dbReference type="EMBL" id="CAJ0957534.1"/>
    </source>
</evidence>
<accession>A0ABN9M313</accession>
<reference evidence="1" key="1">
    <citation type="submission" date="2023-07" db="EMBL/GenBank/DDBJ databases">
        <authorList>
            <person name="Stuckert A."/>
        </authorList>
    </citation>
    <scope>NUCLEOTIDE SEQUENCE</scope>
</reference>
<keyword evidence="2" id="KW-1185">Reference proteome</keyword>
<gene>
    <name evidence="1" type="ORF">RIMI_LOCUS15994707</name>
</gene>
<name>A0ABN9M313_9NEOB</name>
<comment type="caution">
    <text evidence="1">The sequence shown here is derived from an EMBL/GenBank/DDBJ whole genome shotgun (WGS) entry which is preliminary data.</text>
</comment>
<dbReference type="EMBL" id="CAUEEQ010043938">
    <property type="protein sequence ID" value="CAJ0957534.1"/>
    <property type="molecule type" value="Genomic_DNA"/>
</dbReference>
<feature type="non-terminal residue" evidence="1">
    <location>
        <position position="90"/>
    </location>
</feature>
<protein>
    <submittedName>
        <fullName evidence="1">Uncharacterized protein</fullName>
    </submittedName>
</protein>
<dbReference type="InterPro" id="IPR039269">
    <property type="entry name" value="ANKFN1"/>
</dbReference>
<proteinExistence type="predicted"/>
<organism evidence="1 2">
    <name type="scientific">Ranitomeya imitator</name>
    <name type="common">mimic poison frog</name>
    <dbReference type="NCBI Taxonomy" id="111125"/>
    <lineage>
        <taxon>Eukaryota</taxon>
        <taxon>Metazoa</taxon>
        <taxon>Chordata</taxon>
        <taxon>Craniata</taxon>
        <taxon>Vertebrata</taxon>
        <taxon>Euteleostomi</taxon>
        <taxon>Amphibia</taxon>
        <taxon>Batrachia</taxon>
        <taxon>Anura</taxon>
        <taxon>Neobatrachia</taxon>
        <taxon>Hyloidea</taxon>
        <taxon>Dendrobatidae</taxon>
        <taxon>Dendrobatinae</taxon>
        <taxon>Ranitomeya</taxon>
    </lineage>
</organism>
<dbReference type="PANTHER" id="PTHR21437:SF2">
    <property type="entry name" value="ANKYRIN REPEAT AND FIBRONECTIN TYPE-III DOMAIN-CONTAINING PROTEIN 1-LIKE"/>
    <property type="match status" value="1"/>
</dbReference>
<evidence type="ECO:0000313" key="2">
    <source>
        <dbReference type="Proteomes" id="UP001176940"/>
    </source>
</evidence>